<reference evidence="1 2" key="1">
    <citation type="submission" date="2015-04" db="EMBL/GenBank/DDBJ databases">
        <title>The draft genome sequence of Erythrobacr gangjinensis K7-2.</title>
        <authorList>
            <person name="Zhuang L."/>
            <person name="Liu Y."/>
            <person name="Shao Z."/>
        </authorList>
    </citation>
    <scope>NUCLEOTIDE SEQUENCE [LARGE SCALE GENOMIC DNA]</scope>
    <source>
        <strain evidence="1 2">K7-2</strain>
    </source>
</reference>
<dbReference type="AlphaFoldDB" id="A0A0G9MS35"/>
<gene>
    <name evidence="1" type="ORF">AAW01_05365</name>
</gene>
<organism evidence="1 2">
    <name type="scientific">Aurantiacibacter gangjinensis</name>
    <dbReference type="NCBI Taxonomy" id="502682"/>
    <lineage>
        <taxon>Bacteria</taxon>
        <taxon>Pseudomonadati</taxon>
        <taxon>Pseudomonadota</taxon>
        <taxon>Alphaproteobacteria</taxon>
        <taxon>Sphingomonadales</taxon>
        <taxon>Erythrobacteraceae</taxon>
        <taxon>Aurantiacibacter</taxon>
    </lineage>
</organism>
<name>A0A0G9MS35_9SPHN</name>
<proteinExistence type="predicted"/>
<dbReference type="Proteomes" id="UP000053070">
    <property type="component" value="Unassembled WGS sequence"/>
</dbReference>
<dbReference type="InterPro" id="IPR010287">
    <property type="entry name" value="DUF892_YciF-like"/>
</dbReference>
<dbReference type="PATRIC" id="fig|502682.8.peg.1099"/>
<evidence type="ECO:0000313" key="2">
    <source>
        <dbReference type="Proteomes" id="UP000053070"/>
    </source>
</evidence>
<accession>A0A0G9MS35</accession>
<dbReference type="SUPFAM" id="SSF47240">
    <property type="entry name" value="Ferritin-like"/>
    <property type="match status" value="1"/>
</dbReference>
<dbReference type="STRING" id="502682.BMF35_a0074"/>
<dbReference type="KEGG" id="egn:BMF35_a0074"/>
<dbReference type="InterPro" id="IPR009078">
    <property type="entry name" value="Ferritin-like_SF"/>
</dbReference>
<sequence length="176" mass="19584">MALRQIRKDNDINITNVHELYIHGIQDMRTGCQKTFDGVEALRDGATDPDIRQMTEGGLNSMRQAMDMFDEILGRHGAEKVETGNKALKSLGEEASEWVSGDYANAALKDLAIIEKTRNIAAYPDAGFEAFANQADALGYDEDAKALRGQYGPSMSREERDKKMAEVEQRLLQEAI</sequence>
<dbReference type="EMBL" id="LBHC01000001">
    <property type="protein sequence ID" value="KLE33364.1"/>
    <property type="molecule type" value="Genomic_DNA"/>
</dbReference>
<dbReference type="Pfam" id="PF05974">
    <property type="entry name" value="DUF892"/>
    <property type="match status" value="1"/>
</dbReference>
<dbReference type="RefSeq" id="WP_047006212.1">
    <property type="nucleotide sequence ID" value="NZ_CP018097.1"/>
</dbReference>
<comment type="caution">
    <text evidence="1">The sequence shown here is derived from an EMBL/GenBank/DDBJ whole genome shotgun (WGS) entry which is preliminary data.</text>
</comment>
<evidence type="ECO:0000313" key="1">
    <source>
        <dbReference type="EMBL" id="KLE33364.1"/>
    </source>
</evidence>
<keyword evidence="2" id="KW-1185">Reference proteome</keyword>
<dbReference type="InterPro" id="IPR012347">
    <property type="entry name" value="Ferritin-like"/>
</dbReference>
<protein>
    <submittedName>
        <fullName evidence="1">Uncharacterized protein</fullName>
    </submittedName>
</protein>
<dbReference type="Gene3D" id="1.20.1260.10">
    <property type="match status" value="1"/>
</dbReference>